<dbReference type="InterPro" id="IPR009006">
    <property type="entry name" value="Ala_racemase/Decarboxylase_C"/>
</dbReference>
<dbReference type="Proteomes" id="UP000616201">
    <property type="component" value="Unassembled WGS sequence"/>
</dbReference>
<evidence type="ECO:0000256" key="4">
    <source>
        <dbReference type="ARBA" id="ARBA00023235"/>
    </source>
</evidence>
<dbReference type="FunFam" id="3.20.20.10:FF:000002">
    <property type="entry name" value="Alanine racemase"/>
    <property type="match status" value="1"/>
</dbReference>
<dbReference type="RefSeq" id="WP_196936716.1">
    <property type="nucleotide sequence ID" value="NZ_MU158698.1"/>
</dbReference>
<proteinExistence type="inferred from homology"/>
<dbReference type="InterPro" id="IPR036615">
    <property type="entry name" value="Mur_ligase_C_dom_sf"/>
</dbReference>
<evidence type="ECO:0000313" key="9">
    <source>
        <dbReference type="EMBL" id="MBE8714857.1"/>
    </source>
</evidence>
<dbReference type="AlphaFoldDB" id="A0A928V1M4"/>
<evidence type="ECO:0000256" key="2">
    <source>
        <dbReference type="ARBA" id="ARBA00001933"/>
    </source>
</evidence>
<dbReference type="Pfam" id="PF08245">
    <property type="entry name" value="Mur_ligase_M"/>
    <property type="match status" value="1"/>
</dbReference>
<dbReference type="PANTHER" id="PTHR30511:SF0">
    <property type="entry name" value="ALANINE RACEMASE, CATABOLIC-RELATED"/>
    <property type="match status" value="1"/>
</dbReference>
<reference evidence="9" key="1">
    <citation type="submission" date="2018-02" db="EMBL/GenBank/DDBJ databases">
        <authorList>
            <person name="Vasarhelyi B.M."/>
            <person name="Deshmukh S."/>
            <person name="Balint B."/>
            <person name="Kukolya J."/>
        </authorList>
    </citation>
    <scope>NUCLEOTIDE SEQUENCE</scope>
    <source>
        <strain evidence="9">KB22</strain>
    </source>
</reference>
<feature type="binding site" evidence="5 7">
    <location>
        <position position="583"/>
    </location>
    <ligand>
        <name>substrate</name>
    </ligand>
</feature>
<keyword evidence="3 5" id="KW-0663">Pyridoxal phosphate</keyword>
<dbReference type="SUPFAM" id="SSF63418">
    <property type="entry name" value="MurE/MurF N-terminal domain"/>
    <property type="match status" value="1"/>
</dbReference>
<comment type="caution">
    <text evidence="9">The sequence shown here is derived from an EMBL/GenBank/DDBJ whole genome shotgun (WGS) entry which is preliminary data.</text>
</comment>
<dbReference type="Gene3D" id="3.20.20.10">
    <property type="entry name" value="Alanine racemase"/>
    <property type="match status" value="1"/>
</dbReference>
<dbReference type="NCBIfam" id="TIGR00492">
    <property type="entry name" value="alr"/>
    <property type="match status" value="1"/>
</dbReference>
<dbReference type="EMBL" id="PRDK01000009">
    <property type="protein sequence ID" value="MBE8714857.1"/>
    <property type="molecule type" value="Genomic_DNA"/>
</dbReference>
<sequence length="812" mass="91368">MYTIEEVSEIIRADQEIIVDPGVVIKDLIYDSRKILQANNSLFFAFKGIRDGHLFIKDAYAKGIKNFVISNQHLNILTYPDANFLIVSDVLLAIQDLAAYHRKTFKHTVTGITGSNGKTVVKEWLGQLLSDKFNVYQSPKSYNSQLGVALSLWNLSNEYDLALIEAGISQEGEMDALEKMIRPEVGIFTSIGQAHASGFSSKERKIQEKMSLFAHSDKLIYPSENISSHFVPYNAVSFSWGLNKSDTLQVLEIDHSKIDKTLLRFRYEENVYQLLIPFADRASVENCLTCVSTLLSFGYSFEQIQSKIITLKPVEMRLQLKQGKNNTSIIDDSYSNDLASLQIGLEFLNQQQQHAKKTLILSEMEGLKDSQKMQDKLLKLLHQQNLSMLIFVGDRQLINPESLSYSFLQYNDTKSLVADLPKLAFANESILIKGSRQFHLEDLSKHLVAKSHETKLEINLKALEHNLQVYRKLLPKDVKLMAMVKAFSYGSGGVEVANTLQFNHVDYLTVAFADEGVELRTAGIKTPIMVMSPDESTFETLLTYELEPEIYSFSILESFIDFLVAKGRKAFPIHIKVDTGMHRLGFLAEEVKPLLVLLKKSKEIRVKSVFSHLAAAGEDSERIFSKMQIESLTTFANTLEKALGYSLLKHIANTAAIVKWPEANLDMVRLGIGMYGIDTTHSNLGLEQVNTLKTTVTQLKELDESETVGYDRRGKLFRPSRIATVKIGYADGYDRRFGNGVGKMKIAGQEVSTIGNICMDMTMLDVTDIQVSEGDEVLVYPDISKAASSIGTIPYELLVTISSRVKRIYYYE</sequence>
<feature type="active site" description="Proton acceptor; specific for D-alanine" evidence="5">
    <location>
        <position position="485"/>
    </location>
</feature>
<dbReference type="PANTHER" id="PTHR30511">
    <property type="entry name" value="ALANINE RACEMASE"/>
    <property type="match status" value="1"/>
</dbReference>
<dbReference type="EC" id="5.1.1.1" evidence="5"/>
<dbReference type="SUPFAM" id="SSF51419">
    <property type="entry name" value="PLP-binding barrel"/>
    <property type="match status" value="1"/>
</dbReference>
<dbReference type="NCBIfam" id="NF008897">
    <property type="entry name" value="PRK11930.1"/>
    <property type="match status" value="1"/>
</dbReference>
<dbReference type="SUPFAM" id="SSF50621">
    <property type="entry name" value="Alanine racemase C-terminal domain-like"/>
    <property type="match status" value="1"/>
</dbReference>
<dbReference type="SUPFAM" id="SSF53244">
    <property type="entry name" value="MurD-like peptide ligases, peptide-binding domain"/>
    <property type="match status" value="1"/>
</dbReference>
<dbReference type="CDD" id="cd00430">
    <property type="entry name" value="PLPDE_III_AR"/>
    <property type="match status" value="1"/>
</dbReference>
<dbReference type="GO" id="GO:0005524">
    <property type="term" value="F:ATP binding"/>
    <property type="evidence" value="ECO:0007669"/>
    <property type="project" value="InterPro"/>
</dbReference>
<dbReference type="Pfam" id="PF00842">
    <property type="entry name" value="Ala_racemase_C"/>
    <property type="match status" value="1"/>
</dbReference>
<dbReference type="SUPFAM" id="SSF53623">
    <property type="entry name" value="MurD-like peptide ligases, catalytic domain"/>
    <property type="match status" value="1"/>
</dbReference>
<dbReference type="GO" id="GO:0005829">
    <property type="term" value="C:cytosol"/>
    <property type="evidence" value="ECO:0007669"/>
    <property type="project" value="TreeGrafter"/>
</dbReference>
<keyword evidence="9" id="KW-0436">Ligase</keyword>
<keyword evidence="10" id="KW-1185">Reference proteome</keyword>
<dbReference type="InterPro" id="IPR000821">
    <property type="entry name" value="Ala_racemase"/>
</dbReference>
<feature type="domain" description="Alanine racemase C-terminal" evidence="8">
    <location>
        <begin position="689"/>
        <end position="810"/>
    </location>
</feature>
<dbReference type="InterPro" id="IPR011079">
    <property type="entry name" value="Ala_racemase_C"/>
</dbReference>
<dbReference type="Pfam" id="PF01168">
    <property type="entry name" value="Ala_racemase_N"/>
    <property type="match status" value="1"/>
</dbReference>
<comment type="catalytic activity">
    <reaction evidence="1 5">
        <text>L-alanine = D-alanine</text>
        <dbReference type="Rhea" id="RHEA:20249"/>
        <dbReference type="ChEBI" id="CHEBI:57416"/>
        <dbReference type="ChEBI" id="CHEBI:57972"/>
        <dbReference type="EC" id="5.1.1.1"/>
    </reaction>
</comment>
<feature type="binding site" evidence="5 7">
    <location>
        <position position="759"/>
    </location>
    <ligand>
        <name>substrate</name>
    </ligand>
</feature>
<dbReference type="InterPro" id="IPR029066">
    <property type="entry name" value="PLP-binding_barrel"/>
</dbReference>
<dbReference type="Gene3D" id="3.90.190.20">
    <property type="entry name" value="Mur ligase, C-terminal domain"/>
    <property type="match status" value="1"/>
</dbReference>
<name>A0A928V1M4_9SPHI</name>
<dbReference type="SMART" id="SM01005">
    <property type="entry name" value="Ala_racemase_C"/>
    <property type="match status" value="1"/>
</dbReference>
<feature type="active site" description="Proton acceptor; specific for L-alanine" evidence="5">
    <location>
        <position position="710"/>
    </location>
</feature>
<dbReference type="InterPro" id="IPR013221">
    <property type="entry name" value="Mur_ligase_cen"/>
</dbReference>
<dbReference type="InterPro" id="IPR001608">
    <property type="entry name" value="Ala_racemase_N"/>
</dbReference>
<dbReference type="InterPro" id="IPR035911">
    <property type="entry name" value="MurE/MurF_N"/>
</dbReference>
<comment type="cofactor">
    <cofactor evidence="2 5 6">
        <name>pyridoxal 5'-phosphate</name>
        <dbReference type="ChEBI" id="CHEBI:597326"/>
    </cofactor>
</comment>
<protein>
    <recommendedName>
        <fullName evidence="5">Alanine racemase</fullName>
        <ecNumber evidence="5">5.1.1.1</ecNumber>
    </recommendedName>
</protein>
<evidence type="ECO:0000259" key="8">
    <source>
        <dbReference type="SMART" id="SM01005"/>
    </source>
</evidence>
<dbReference type="HAMAP" id="MF_01201">
    <property type="entry name" value="Ala_racemase"/>
    <property type="match status" value="1"/>
</dbReference>
<evidence type="ECO:0000256" key="5">
    <source>
        <dbReference type="HAMAP-Rule" id="MF_01201"/>
    </source>
</evidence>
<dbReference type="GO" id="GO:0030170">
    <property type="term" value="F:pyridoxal phosphate binding"/>
    <property type="evidence" value="ECO:0007669"/>
    <property type="project" value="UniProtKB-UniRule"/>
</dbReference>
<gene>
    <name evidence="9" type="ORF">C4F49_14330</name>
</gene>
<comment type="similarity">
    <text evidence="5">Belongs to the alanine racemase family.</text>
</comment>
<comment type="function">
    <text evidence="5">Catalyzes the interconversion of L-alanine and D-alanine. May also act on other amino acids.</text>
</comment>
<comment type="pathway">
    <text evidence="5">Amino-acid biosynthesis; D-alanine biosynthesis; D-alanine from L-alanine: step 1/1.</text>
</comment>
<dbReference type="InterPro" id="IPR036565">
    <property type="entry name" value="Mur-like_cat_sf"/>
</dbReference>
<dbReference type="GO" id="GO:0008784">
    <property type="term" value="F:alanine racemase activity"/>
    <property type="evidence" value="ECO:0007669"/>
    <property type="project" value="UniProtKB-UniRule"/>
</dbReference>
<evidence type="ECO:0000256" key="7">
    <source>
        <dbReference type="PIRSR" id="PIRSR600821-52"/>
    </source>
</evidence>
<dbReference type="Gene3D" id="3.40.1190.10">
    <property type="entry name" value="Mur-like, catalytic domain"/>
    <property type="match status" value="1"/>
</dbReference>
<accession>A0A928V1M4</accession>
<feature type="modified residue" description="N6-(pyridoxal phosphate)lysine" evidence="5 6">
    <location>
        <position position="485"/>
    </location>
</feature>
<evidence type="ECO:0000256" key="1">
    <source>
        <dbReference type="ARBA" id="ARBA00000316"/>
    </source>
</evidence>
<dbReference type="GO" id="GO:0016881">
    <property type="term" value="F:acid-amino acid ligase activity"/>
    <property type="evidence" value="ECO:0007669"/>
    <property type="project" value="InterPro"/>
</dbReference>
<evidence type="ECO:0000256" key="3">
    <source>
        <dbReference type="ARBA" id="ARBA00022898"/>
    </source>
</evidence>
<dbReference type="PRINTS" id="PR00992">
    <property type="entry name" value="ALARACEMASE"/>
</dbReference>
<evidence type="ECO:0000313" key="10">
    <source>
        <dbReference type="Proteomes" id="UP000616201"/>
    </source>
</evidence>
<evidence type="ECO:0000256" key="6">
    <source>
        <dbReference type="PIRSR" id="PIRSR600821-50"/>
    </source>
</evidence>
<organism evidence="9 10">
    <name type="scientific">Sphingobacterium hungaricum</name>
    <dbReference type="NCBI Taxonomy" id="2082723"/>
    <lineage>
        <taxon>Bacteria</taxon>
        <taxon>Pseudomonadati</taxon>
        <taxon>Bacteroidota</taxon>
        <taxon>Sphingobacteriia</taxon>
        <taxon>Sphingobacteriales</taxon>
        <taxon>Sphingobacteriaceae</taxon>
        <taxon>Sphingobacterium</taxon>
    </lineage>
</organism>
<dbReference type="Gene3D" id="2.40.37.10">
    <property type="entry name" value="Lyase, Ornithine Decarboxylase, Chain A, domain 1"/>
    <property type="match status" value="1"/>
</dbReference>
<keyword evidence="4 5" id="KW-0413">Isomerase</keyword>
<dbReference type="Gene3D" id="3.40.1390.10">
    <property type="entry name" value="MurE/MurF, N-terminal domain"/>
    <property type="match status" value="1"/>
</dbReference>
<dbReference type="GO" id="GO:0030632">
    <property type="term" value="P:D-alanine biosynthetic process"/>
    <property type="evidence" value="ECO:0007669"/>
    <property type="project" value="UniProtKB-UniRule"/>
</dbReference>